<dbReference type="GO" id="GO:0022857">
    <property type="term" value="F:transmembrane transporter activity"/>
    <property type="evidence" value="ECO:0007669"/>
    <property type="project" value="TreeGrafter"/>
</dbReference>
<name>A0A5M9MYE7_9EURO</name>
<dbReference type="RefSeq" id="XP_033429040.1">
    <property type="nucleotide sequence ID" value="XM_033567045.1"/>
</dbReference>
<comment type="caution">
    <text evidence="6">The sequence shown here is derived from an EMBL/GenBank/DDBJ whole genome shotgun (WGS) entry which is preliminary data.</text>
</comment>
<evidence type="ECO:0000256" key="1">
    <source>
        <dbReference type="ARBA" id="ARBA00004141"/>
    </source>
</evidence>
<evidence type="ECO:0000256" key="2">
    <source>
        <dbReference type="ARBA" id="ARBA00022692"/>
    </source>
</evidence>
<feature type="transmembrane region" description="Helical" evidence="5">
    <location>
        <begin position="295"/>
        <end position="314"/>
    </location>
</feature>
<evidence type="ECO:0000256" key="3">
    <source>
        <dbReference type="ARBA" id="ARBA00022989"/>
    </source>
</evidence>
<reference evidence="6 7" key="1">
    <citation type="submission" date="2019-08" db="EMBL/GenBank/DDBJ databases">
        <title>The genome sequence of a newly discovered highly antifungal drug resistant Aspergillus species, Aspergillus tanneri NIH 1004.</title>
        <authorList>
            <person name="Mounaud S."/>
            <person name="Singh I."/>
            <person name="Joardar V."/>
            <person name="Pakala S."/>
            <person name="Pakala S."/>
            <person name="Venepally P."/>
            <person name="Chung J.K."/>
            <person name="Losada L."/>
            <person name="Nierman W.C."/>
        </authorList>
    </citation>
    <scope>NUCLEOTIDE SEQUENCE [LARGE SCALE GENOMIC DNA]</scope>
    <source>
        <strain evidence="6 7">NIH1004</strain>
    </source>
</reference>
<evidence type="ECO:0000256" key="4">
    <source>
        <dbReference type="ARBA" id="ARBA00023136"/>
    </source>
</evidence>
<dbReference type="GeneID" id="54325052"/>
<dbReference type="AlphaFoldDB" id="A0A5M9MYE7"/>
<organism evidence="6 7">
    <name type="scientific">Aspergillus tanneri</name>
    <dbReference type="NCBI Taxonomy" id="1220188"/>
    <lineage>
        <taxon>Eukaryota</taxon>
        <taxon>Fungi</taxon>
        <taxon>Dikarya</taxon>
        <taxon>Ascomycota</taxon>
        <taxon>Pezizomycotina</taxon>
        <taxon>Eurotiomycetes</taxon>
        <taxon>Eurotiomycetidae</taxon>
        <taxon>Eurotiales</taxon>
        <taxon>Aspergillaceae</taxon>
        <taxon>Aspergillus</taxon>
        <taxon>Aspergillus subgen. Circumdati</taxon>
    </lineage>
</organism>
<feature type="transmembrane region" description="Helical" evidence="5">
    <location>
        <begin position="146"/>
        <end position="168"/>
    </location>
</feature>
<dbReference type="PANTHER" id="PTHR23502">
    <property type="entry name" value="MAJOR FACILITATOR SUPERFAMILY"/>
    <property type="match status" value="1"/>
</dbReference>
<feature type="transmembrane region" description="Helical" evidence="5">
    <location>
        <begin position="180"/>
        <end position="205"/>
    </location>
</feature>
<keyword evidence="4 5" id="KW-0472">Membrane</keyword>
<keyword evidence="3 5" id="KW-1133">Transmembrane helix</keyword>
<dbReference type="EMBL" id="QUQM01000001">
    <property type="protein sequence ID" value="KAA8649679.1"/>
    <property type="molecule type" value="Genomic_DNA"/>
</dbReference>
<feature type="transmembrane region" description="Helical" evidence="5">
    <location>
        <begin position="62"/>
        <end position="85"/>
    </location>
</feature>
<evidence type="ECO:0000256" key="5">
    <source>
        <dbReference type="SAM" id="Phobius"/>
    </source>
</evidence>
<feature type="transmembrane region" description="Helical" evidence="5">
    <location>
        <begin position="120"/>
        <end position="139"/>
    </location>
</feature>
<dbReference type="VEuPathDB" id="FungiDB:EYZ11_008141"/>
<comment type="subcellular location">
    <subcellularLocation>
        <location evidence="1">Membrane</location>
        <topology evidence="1">Multi-pass membrane protein</topology>
    </subcellularLocation>
</comment>
<evidence type="ECO:0000313" key="7">
    <source>
        <dbReference type="Proteomes" id="UP000324241"/>
    </source>
</evidence>
<dbReference type="GO" id="GO:0005886">
    <property type="term" value="C:plasma membrane"/>
    <property type="evidence" value="ECO:0007669"/>
    <property type="project" value="TreeGrafter"/>
</dbReference>
<dbReference type="VEuPathDB" id="FungiDB:EYZ11_008137"/>
<proteinExistence type="predicted"/>
<protein>
    <recommendedName>
        <fullName evidence="8">Amino acid permease/ SLC12A domain-containing protein</fullName>
    </recommendedName>
</protein>
<dbReference type="PANTHER" id="PTHR23502:SF47">
    <property type="entry name" value="MAJOR FACILITATOR SUPERFAMILY (MFS) PROFILE DOMAIN-CONTAINING PROTEIN-RELATED"/>
    <property type="match status" value="1"/>
</dbReference>
<accession>A0A5M9MYE7</accession>
<keyword evidence="2 5" id="KW-0812">Transmembrane</keyword>
<evidence type="ECO:0008006" key="8">
    <source>
        <dbReference type="Google" id="ProtNLM"/>
    </source>
</evidence>
<feature type="transmembrane region" description="Helical" evidence="5">
    <location>
        <begin position="225"/>
        <end position="245"/>
    </location>
</feature>
<dbReference type="Proteomes" id="UP000324241">
    <property type="component" value="Unassembled WGS sequence"/>
</dbReference>
<sequence>MQAYLQYPRIGQIVRRQPEEQLESGQPDVLEAKDELLDGRPMLLASSAGIFWMTTGRQRQSLWTRVTATSIVTAMAFAVVAASSIKAGVLPQNSTAFNPRFATGSLARDLSRKSSAAMPSTWVGSLTVFMIFIMASGLAPNIGAQLAFRVLAGVFGCPSLTCTGGTVADLWNRLEKTLTFPVHAILSFGGPVSVPTIICIVLFTFDSYSSIFIDIHGISQSLTSIVWKAVYIGILLAVLLIPLTYHWAKREFLAAAASTSTTSMDNLVLVTVTHANENGDTKPGNLHNTRPENRLWFAMFGTPTIPIGLFWMGWTSYV</sequence>
<evidence type="ECO:0000313" key="6">
    <source>
        <dbReference type="EMBL" id="KAA8649679.1"/>
    </source>
</evidence>
<gene>
    <name evidence="6" type="ORF">ATNIH1004_002350</name>
</gene>